<sequence>MHAEEYGELQRLVDALYATEETVSSVDVVVRAEMDDLAPDLIEVVELLPAGNYKRGRLCDQLNSIITAHGWGYIYGTVE</sequence>
<reference evidence="1" key="2">
    <citation type="journal article" date="2021" name="PeerJ">
        <title>Extensive microbial diversity within the chicken gut microbiome revealed by metagenomics and culture.</title>
        <authorList>
            <person name="Gilroy R."/>
            <person name="Ravi A."/>
            <person name="Getino M."/>
            <person name="Pursley I."/>
            <person name="Horton D.L."/>
            <person name="Alikhan N.F."/>
            <person name="Baker D."/>
            <person name="Gharbi K."/>
            <person name="Hall N."/>
            <person name="Watson M."/>
            <person name="Adriaenssens E.M."/>
            <person name="Foster-Nyarko E."/>
            <person name="Jarju S."/>
            <person name="Secka A."/>
            <person name="Antonio M."/>
            <person name="Oren A."/>
            <person name="Chaudhuri R.R."/>
            <person name="La Ragione R."/>
            <person name="Hildebrand F."/>
            <person name="Pallen M.J."/>
        </authorList>
    </citation>
    <scope>NUCLEOTIDE SEQUENCE</scope>
    <source>
        <strain evidence="1">ChiHjej12B11-29160</strain>
    </source>
</reference>
<comment type="caution">
    <text evidence="1">The sequence shown here is derived from an EMBL/GenBank/DDBJ whole genome shotgun (WGS) entry which is preliminary data.</text>
</comment>
<gene>
    <name evidence="1" type="ORF">IAD17_05805</name>
</gene>
<dbReference type="Proteomes" id="UP000824078">
    <property type="component" value="Unassembled WGS sequence"/>
</dbReference>
<proteinExistence type="predicted"/>
<dbReference type="AlphaFoldDB" id="A0A9D1HXJ2"/>
<dbReference type="EMBL" id="DVMQ01000017">
    <property type="protein sequence ID" value="HIU24418.1"/>
    <property type="molecule type" value="Genomic_DNA"/>
</dbReference>
<organism evidence="1 2">
    <name type="scientific">Candidatus Coprovicinus avistercoris</name>
    <dbReference type="NCBI Taxonomy" id="2840754"/>
    <lineage>
        <taxon>Bacteria</taxon>
        <taxon>Bacillati</taxon>
        <taxon>Actinomycetota</taxon>
        <taxon>Coriobacteriia</taxon>
        <taxon>Coriobacteriales</taxon>
        <taxon>Coriobacteriaceae</taxon>
        <taxon>Coriobacteriaceae incertae sedis</taxon>
        <taxon>Candidatus Coprovicinus</taxon>
    </lineage>
</organism>
<evidence type="ECO:0000313" key="1">
    <source>
        <dbReference type="EMBL" id="HIU24418.1"/>
    </source>
</evidence>
<name>A0A9D1HXJ2_9ACTN</name>
<accession>A0A9D1HXJ2</accession>
<reference evidence="1" key="1">
    <citation type="submission" date="2020-10" db="EMBL/GenBank/DDBJ databases">
        <authorList>
            <person name="Gilroy R."/>
        </authorList>
    </citation>
    <scope>NUCLEOTIDE SEQUENCE</scope>
    <source>
        <strain evidence="1">ChiHjej12B11-29160</strain>
    </source>
</reference>
<evidence type="ECO:0000313" key="2">
    <source>
        <dbReference type="Proteomes" id="UP000824078"/>
    </source>
</evidence>
<protein>
    <submittedName>
        <fullName evidence="1">Uncharacterized protein</fullName>
    </submittedName>
</protein>